<dbReference type="AlphaFoldDB" id="A0A424WGP1"/>
<protein>
    <submittedName>
        <fullName evidence="1">Uncharacterized protein</fullName>
    </submittedName>
</protein>
<comment type="caution">
    <text evidence="1">The sequence shown here is derived from an EMBL/GenBank/DDBJ whole genome shotgun (WGS) entry which is preliminary data.</text>
</comment>
<dbReference type="RefSeq" id="WP_118932159.1">
    <property type="nucleotide sequence ID" value="NZ_CP061008.1"/>
</dbReference>
<evidence type="ECO:0000313" key="1">
    <source>
        <dbReference type="EMBL" id="RPJ92410.1"/>
    </source>
</evidence>
<accession>A0A424WGP1</accession>
<dbReference type="EMBL" id="QVXO01000008">
    <property type="protein sequence ID" value="RPJ92410.1"/>
    <property type="molecule type" value="Genomic_DNA"/>
</dbReference>
<gene>
    <name evidence="1" type="ORF">DY367_07850</name>
</gene>
<organism evidence="1 2">
    <name type="scientific">Alcaligenes xylosoxydans xylosoxydans</name>
    <name type="common">Achromobacter xylosoxidans</name>
    <dbReference type="NCBI Taxonomy" id="85698"/>
    <lineage>
        <taxon>Bacteria</taxon>
        <taxon>Pseudomonadati</taxon>
        <taxon>Pseudomonadota</taxon>
        <taxon>Betaproteobacteria</taxon>
        <taxon>Burkholderiales</taxon>
        <taxon>Alcaligenaceae</taxon>
        <taxon>Achromobacter</taxon>
    </lineage>
</organism>
<sequence>MPDSSWICGSEPPSRQGFFETEFNTGQTEVTMYSVLGWMPPAHRGYVVRWRSLEPAVEQAEIERYLYYRREGRGHS</sequence>
<dbReference type="OrthoDB" id="8657408at2"/>
<name>A0A424WGP1_ALCXX</name>
<evidence type="ECO:0000313" key="2">
    <source>
        <dbReference type="Proteomes" id="UP000285324"/>
    </source>
</evidence>
<dbReference type="Proteomes" id="UP000285324">
    <property type="component" value="Unassembled WGS sequence"/>
</dbReference>
<proteinExistence type="predicted"/>
<reference evidence="1 2" key="1">
    <citation type="submission" date="2018-08" db="EMBL/GenBank/DDBJ databases">
        <title>Achromobacter xylosoxidans Genome sequencing and assembly.</title>
        <authorList>
            <person name="Wang R."/>
            <person name="Rensing C."/>
            <person name="Li Y."/>
        </authorList>
    </citation>
    <scope>NUCLEOTIDE SEQUENCE [LARGE SCALE GENOMIC DNA]</scope>
    <source>
        <strain evidence="1 2">GD003A</strain>
    </source>
</reference>